<evidence type="ECO:0000313" key="3">
    <source>
        <dbReference type="EMBL" id="PJZ64242.1"/>
    </source>
</evidence>
<dbReference type="EMBL" id="NPDT01000011">
    <property type="protein sequence ID" value="PJZ64242.1"/>
    <property type="molecule type" value="Genomic_DNA"/>
</dbReference>
<evidence type="ECO:0000259" key="2">
    <source>
        <dbReference type="PROSITE" id="PS51819"/>
    </source>
</evidence>
<dbReference type="PROSITE" id="PS51819">
    <property type="entry name" value="VOC"/>
    <property type="match status" value="1"/>
</dbReference>
<dbReference type="AlphaFoldDB" id="A0A2M9Z7E5"/>
<evidence type="ECO:0000256" key="1">
    <source>
        <dbReference type="ARBA" id="ARBA00022723"/>
    </source>
</evidence>
<dbReference type="InterPro" id="IPR037523">
    <property type="entry name" value="VOC_core"/>
</dbReference>
<accession>A0A2M9Z7E5</accession>
<dbReference type="InterPro" id="IPR051785">
    <property type="entry name" value="MMCE/EMCE_epimerase"/>
</dbReference>
<keyword evidence="1" id="KW-0479">Metal-binding</keyword>
<dbReference type="InterPro" id="IPR041581">
    <property type="entry name" value="Glyoxalase_6"/>
</dbReference>
<comment type="caution">
    <text evidence="3">The sequence shown here is derived from an EMBL/GenBank/DDBJ whole genome shotgun (WGS) entry which is preliminary data.</text>
</comment>
<protein>
    <submittedName>
        <fullName evidence="3">Glyoxalase-like domain protein</fullName>
    </submittedName>
</protein>
<organism evidence="3 4">
    <name type="scientific">Leptospira wolffii</name>
    <dbReference type="NCBI Taxonomy" id="409998"/>
    <lineage>
        <taxon>Bacteria</taxon>
        <taxon>Pseudomonadati</taxon>
        <taxon>Spirochaetota</taxon>
        <taxon>Spirochaetia</taxon>
        <taxon>Leptospirales</taxon>
        <taxon>Leptospiraceae</taxon>
        <taxon>Leptospira</taxon>
    </lineage>
</organism>
<name>A0A2M9Z7E5_9LEPT</name>
<dbReference type="Pfam" id="PF18029">
    <property type="entry name" value="Glyoxalase_6"/>
    <property type="match status" value="1"/>
</dbReference>
<dbReference type="Gene3D" id="3.10.180.10">
    <property type="entry name" value="2,3-Dihydroxybiphenyl 1,2-Dioxygenase, domain 1"/>
    <property type="match status" value="2"/>
</dbReference>
<dbReference type="GO" id="GO:0046491">
    <property type="term" value="P:L-methylmalonyl-CoA metabolic process"/>
    <property type="evidence" value="ECO:0007669"/>
    <property type="project" value="TreeGrafter"/>
</dbReference>
<dbReference type="GO" id="GO:0046872">
    <property type="term" value="F:metal ion binding"/>
    <property type="evidence" value="ECO:0007669"/>
    <property type="project" value="UniProtKB-KW"/>
</dbReference>
<gene>
    <name evidence="3" type="ORF">CH371_19195</name>
</gene>
<dbReference type="GO" id="GO:0004493">
    <property type="term" value="F:methylmalonyl-CoA epimerase activity"/>
    <property type="evidence" value="ECO:0007669"/>
    <property type="project" value="TreeGrafter"/>
</dbReference>
<dbReference type="Proteomes" id="UP000231912">
    <property type="component" value="Unassembled WGS sequence"/>
</dbReference>
<sequence length="342" mass="38089">MKKTLIVLSILFASLIVWSLLTASAGEYRKTKNPGFSFETIIINSPDPERLSVFYKNVFRAKRIDMDPDWTLGNSPDSGIALRTPDYKEEGPILVLLKSGKSVQNSTSANDLGYAHICFEADDLRGLVREIVKNGGTIVSTFPDPEKAPAIYAKDPDGNVFEIHFPFPTPLAPSTIYRSLDSLIRTNFKLSPPKTDRIRFLHVNINSKDWKKILSFYSKILDTSATGFERDYKGDFIENLTGVREAKVQGKHLLLPGYSEGGPTFEIFTYNNFSKRGPLDKSDIGRIAVGLRVFDLRSFVKKILQEGGTSLDEKGNTAILKDIEGNLLLVSSKKSNSEKSNP</sequence>
<dbReference type="InterPro" id="IPR029068">
    <property type="entry name" value="Glyas_Bleomycin-R_OHBP_Dase"/>
</dbReference>
<dbReference type="SUPFAM" id="SSF54593">
    <property type="entry name" value="Glyoxalase/Bleomycin resistance protein/Dihydroxybiphenyl dioxygenase"/>
    <property type="match status" value="2"/>
</dbReference>
<proteinExistence type="predicted"/>
<dbReference type="PANTHER" id="PTHR43048:SF3">
    <property type="entry name" value="METHYLMALONYL-COA EPIMERASE, MITOCHONDRIAL"/>
    <property type="match status" value="1"/>
</dbReference>
<evidence type="ECO:0000313" key="4">
    <source>
        <dbReference type="Proteomes" id="UP000231912"/>
    </source>
</evidence>
<reference evidence="3 4" key="1">
    <citation type="submission" date="2017-07" db="EMBL/GenBank/DDBJ databases">
        <title>Leptospira spp. isolated from tropical soils.</title>
        <authorList>
            <person name="Thibeaux R."/>
            <person name="Iraola G."/>
            <person name="Ferres I."/>
            <person name="Bierque E."/>
            <person name="Girault D."/>
            <person name="Soupe-Gilbert M.-E."/>
            <person name="Picardeau M."/>
            <person name="Goarant C."/>
        </authorList>
    </citation>
    <scope>NUCLEOTIDE SEQUENCE [LARGE SCALE GENOMIC DNA]</scope>
    <source>
        <strain evidence="3 4">FH2-C-A2</strain>
    </source>
</reference>
<dbReference type="CDD" id="cd06587">
    <property type="entry name" value="VOC"/>
    <property type="match status" value="1"/>
</dbReference>
<feature type="domain" description="VOC" evidence="2">
    <location>
        <begin position="37"/>
        <end position="166"/>
    </location>
</feature>
<dbReference type="PANTHER" id="PTHR43048">
    <property type="entry name" value="METHYLMALONYL-COA EPIMERASE"/>
    <property type="match status" value="1"/>
</dbReference>
<dbReference type="RefSeq" id="WP_100760298.1">
    <property type="nucleotide sequence ID" value="NZ_NPDT01000011.1"/>
</dbReference>